<reference evidence="1 2" key="1">
    <citation type="submission" date="2019-09" db="EMBL/GenBank/DDBJ databases">
        <authorList>
            <person name="Mazhar S."/>
            <person name="Altermann E."/>
            <person name="Hill C."/>
            <person name="Mcauliffe O."/>
        </authorList>
    </citation>
    <scope>NUCLEOTIDE SEQUENCE [LARGE SCALE GENOMIC DNA]</scope>
    <source>
        <strain evidence="1 2">ATCC 51831</strain>
    </source>
</reference>
<name>A0ABQ6R610_9STAP</name>
<protein>
    <submittedName>
        <fullName evidence="1">Uncharacterized protein</fullName>
    </submittedName>
</protein>
<sequence length="298" mass="35362">MVEDKGLIQTRNYLCSSEFQEIKVDVINNFSKFYEIISTVLTAEIKCKKSLSIEYFNNEIIKLKKEKDIDRFLTKVHELYNQGTSENGIELNKYISRSFLIMDDAKSIILFWDVFKSKFKILCKLSNKFESDSFHQEFSYNQLLNDTFLDLDLKENTIFFNDFHSIIDNNSAIKLKKLNFDIWDEELFEYLSEQQFQTCLFFTDGHMNLVDYIITFYGKDKLKVSKDLKYVFYKGEIVKEEMIGINSMLCDTLNIESTIAFLSDFQNEIEDFSFKISQFDSIIFPHNHDNYSIIVEKY</sequence>
<keyword evidence="2" id="KW-1185">Reference proteome</keyword>
<dbReference type="Proteomes" id="UP000295735">
    <property type="component" value="Unassembled WGS sequence"/>
</dbReference>
<evidence type="ECO:0000313" key="2">
    <source>
        <dbReference type="Proteomes" id="UP000295735"/>
    </source>
</evidence>
<dbReference type="RefSeq" id="WP_149459969.1">
    <property type="nucleotide sequence ID" value="NZ_SCWC02000020.1"/>
</dbReference>
<gene>
    <name evidence="1" type="ORF">ERX35_011205</name>
</gene>
<evidence type="ECO:0000313" key="1">
    <source>
        <dbReference type="EMBL" id="KAA1035037.1"/>
    </source>
</evidence>
<accession>A0ABQ6R610</accession>
<proteinExistence type="predicted"/>
<organism evidence="1 2">
    <name type="scientific">Macrococcus equipercicus</name>
    <dbReference type="NCBI Taxonomy" id="69967"/>
    <lineage>
        <taxon>Bacteria</taxon>
        <taxon>Bacillati</taxon>
        <taxon>Bacillota</taxon>
        <taxon>Bacilli</taxon>
        <taxon>Bacillales</taxon>
        <taxon>Staphylococcaceae</taxon>
        <taxon>Macrococcus</taxon>
    </lineage>
</organism>
<dbReference type="EMBL" id="SCWC02000020">
    <property type="protein sequence ID" value="KAA1035037.1"/>
    <property type="molecule type" value="Genomic_DNA"/>
</dbReference>
<comment type="caution">
    <text evidence="1">The sequence shown here is derived from an EMBL/GenBank/DDBJ whole genome shotgun (WGS) entry which is preliminary data.</text>
</comment>